<dbReference type="InterPro" id="IPR002491">
    <property type="entry name" value="ABC_transptr_periplasmic_BD"/>
</dbReference>
<feature type="compositionally biased region" description="Low complexity" evidence="2">
    <location>
        <begin position="30"/>
        <end position="67"/>
    </location>
</feature>
<evidence type="ECO:0000259" key="4">
    <source>
        <dbReference type="PROSITE" id="PS50983"/>
    </source>
</evidence>
<feature type="domain" description="Fe/B12 periplasmic-binding" evidence="4">
    <location>
        <begin position="90"/>
        <end position="348"/>
    </location>
</feature>
<feature type="chain" id="PRO_5041998705" evidence="3">
    <location>
        <begin position="24"/>
        <end position="375"/>
    </location>
</feature>
<dbReference type="PROSITE" id="PS50983">
    <property type="entry name" value="FE_B12_PBP"/>
    <property type="match status" value="1"/>
</dbReference>
<dbReference type="Proteomes" id="UP001198962">
    <property type="component" value="Unassembled WGS sequence"/>
</dbReference>
<evidence type="ECO:0000256" key="3">
    <source>
        <dbReference type="SAM" id="SignalP"/>
    </source>
</evidence>
<name>A0AAE3AP94_9FIRM</name>
<proteinExistence type="inferred from homology"/>
<protein>
    <submittedName>
        <fullName evidence="5">ABC transporter substrate-binding protein</fullName>
    </submittedName>
</protein>
<organism evidence="5 6">
    <name type="scientific">Brotaphodocola catenula</name>
    <dbReference type="NCBI Taxonomy" id="2885361"/>
    <lineage>
        <taxon>Bacteria</taxon>
        <taxon>Bacillati</taxon>
        <taxon>Bacillota</taxon>
        <taxon>Clostridia</taxon>
        <taxon>Lachnospirales</taxon>
        <taxon>Lachnospiraceae</taxon>
        <taxon>Brotaphodocola</taxon>
    </lineage>
</organism>
<keyword evidence="6" id="KW-1185">Reference proteome</keyword>
<dbReference type="PANTHER" id="PTHR30535:SF34">
    <property type="entry name" value="MOLYBDATE-BINDING PROTEIN MOLA"/>
    <property type="match status" value="1"/>
</dbReference>
<dbReference type="Gene3D" id="1.20.58.2180">
    <property type="match status" value="1"/>
</dbReference>
<dbReference type="EMBL" id="JAJEPU010000032">
    <property type="protein sequence ID" value="MCC2165343.1"/>
    <property type="molecule type" value="Genomic_DNA"/>
</dbReference>
<evidence type="ECO:0000256" key="1">
    <source>
        <dbReference type="ARBA" id="ARBA00008814"/>
    </source>
</evidence>
<dbReference type="GO" id="GO:0071281">
    <property type="term" value="P:cellular response to iron ion"/>
    <property type="evidence" value="ECO:0007669"/>
    <property type="project" value="TreeGrafter"/>
</dbReference>
<feature type="region of interest" description="Disordered" evidence="2">
    <location>
        <begin position="29"/>
        <end position="67"/>
    </location>
</feature>
<evidence type="ECO:0000313" key="5">
    <source>
        <dbReference type="EMBL" id="MCC2165343.1"/>
    </source>
</evidence>
<evidence type="ECO:0000256" key="2">
    <source>
        <dbReference type="SAM" id="MobiDB-lite"/>
    </source>
</evidence>
<dbReference type="Gene3D" id="3.40.50.1980">
    <property type="entry name" value="Nitrogenase molybdenum iron protein domain"/>
    <property type="match status" value="2"/>
</dbReference>
<dbReference type="SUPFAM" id="SSF53807">
    <property type="entry name" value="Helical backbone' metal receptor"/>
    <property type="match status" value="1"/>
</dbReference>
<comment type="similarity">
    <text evidence="1">Belongs to the bacterial solute-binding protein 8 family.</text>
</comment>
<gene>
    <name evidence="5" type="ORF">LKD32_10760</name>
</gene>
<accession>A0AAE3AP94</accession>
<sequence length="375" mass="39858">MKKNIKQLSAIFLSMALAFGTTACGGNAGSVSSSAETSSEVASETATETSAENTAEETASSDSTDATVTYPLTVTDQLGREVTIEKEPESLVSGYYISTSLMIALGLDEKLVGVEAKADTRNIYKLSAPEILDLPSVGTAKEFDLEGCASLNPDLVIVPAKLKDSIPAMEELGLTVLAVKPENQDLLFDAIDLIDQATNTVSEGEKLKSYITDSLDNLTETLSSAEDTPSVYLGGNSALLETAGPAMYQSSLIENAKGANVAAEISDSYWAEVSYEQILSWNPDYIVLASDASYTTDSVLTDSALADCNAVKEEQVVKLPDEIEALDSPVPAGFLGSIYLASVLHPDLVSEEDYQKTASDFYETFYGFTPEVTAQ</sequence>
<feature type="signal peptide" evidence="3">
    <location>
        <begin position="1"/>
        <end position="23"/>
    </location>
</feature>
<dbReference type="PROSITE" id="PS51257">
    <property type="entry name" value="PROKAR_LIPOPROTEIN"/>
    <property type="match status" value="1"/>
</dbReference>
<dbReference type="PANTHER" id="PTHR30535">
    <property type="entry name" value="VITAMIN B12-BINDING PROTEIN"/>
    <property type="match status" value="1"/>
</dbReference>
<dbReference type="Pfam" id="PF01497">
    <property type="entry name" value="Peripla_BP_2"/>
    <property type="match status" value="1"/>
</dbReference>
<dbReference type="InterPro" id="IPR050902">
    <property type="entry name" value="ABC_Transporter_SBP"/>
</dbReference>
<reference evidence="5" key="1">
    <citation type="submission" date="2021-10" db="EMBL/GenBank/DDBJ databases">
        <title>Anaerobic single-cell dispensing facilitates the cultivation of human gut bacteria.</title>
        <authorList>
            <person name="Afrizal A."/>
        </authorList>
    </citation>
    <scope>NUCLEOTIDE SEQUENCE</scope>
    <source>
        <strain evidence="5">CLA-AA-H274</strain>
    </source>
</reference>
<keyword evidence="3" id="KW-0732">Signal</keyword>
<dbReference type="RefSeq" id="WP_308451681.1">
    <property type="nucleotide sequence ID" value="NZ_JAJEPU010000032.1"/>
</dbReference>
<evidence type="ECO:0000313" key="6">
    <source>
        <dbReference type="Proteomes" id="UP001198962"/>
    </source>
</evidence>
<comment type="caution">
    <text evidence="5">The sequence shown here is derived from an EMBL/GenBank/DDBJ whole genome shotgun (WGS) entry which is preliminary data.</text>
</comment>
<dbReference type="AlphaFoldDB" id="A0AAE3AP94"/>